<dbReference type="RefSeq" id="WP_102587095.1">
    <property type="nucleotide sequence ID" value="NZ_BNAE01000003.1"/>
</dbReference>
<dbReference type="UniPathway" id="UPA00079"/>
<dbReference type="AlphaFoldDB" id="A0A2N7UMI0"/>
<dbReference type="Gene3D" id="1.10.357.140">
    <property type="entry name" value="UbiA prenyltransferase"/>
    <property type="match status" value="1"/>
</dbReference>
<dbReference type="InterPro" id="IPR044878">
    <property type="entry name" value="UbiA_sf"/>
</dbReference>
<evidence type="ECO:0000256" key="7">
    <source>
        <dbReference type="ARBA" id="ARBA00022989"/>
    </source>
</evidence>
<sequence>MGQQPEGQDAGTISTLTVVRATRPDFLVLAPLCVLLGIALAVRQPVSLTFHEILLVLVGALLAHAAVNLLNEYEDFRSGLDLITRRTPFSGGSGALPESPSAAPRVLGAAVSMLAGVAAIGAWFLWLRGWPMLLLGLAGVMLVVAYTRWITRLPWLCLLAPGLGFGPVMVLGTLVALGGEVDRAALVIAGVVLLLVSELLLLNQFPDVDADRRVGRRHLPIVLGLKRASWLVSALLLGAYLLVAAGQLGGQLPAGVWLAWLTLPAALWLVLRLPQALEEATLLVRVLGVNVATLLATLALLVVGLWI</sequence>
<proteinExistence type="predicted"/>
<dbReference type="Pfam" id="PF01040">
    <property type="entry name" value="UbiA"/>
    <property type="match status" value="1"/>
</dbReference>
<evidence type="ECO:0000313" key="10">
    <source>
        <dbReference type="EMBL" id="PMR81612.1"/>
    </source>
</evidence>
<feature type="transmembrane region" description="Helical" evidence="9">
    <location>
        <begin position="254"/>
        <end position="271"/>
    </location>
</feature>
<dbReference type="PIRSF" id="PIRSF005355">
    <property type="entry name" value="UBIAD1"/>
    <property type="match status" value="1"/>
</dbReference>
<dbReference type="PANTHER" id="PTHR13929:SF0">
    <property type="entry name" value="UBIA PRENYLTRANSFERASE DOMAIN-CONTAINING PROTEIN 1"/>
    <property type="match status" value="1"/>
</dbReference>
<evidence type="ECO:0000256" key="9">
    <source>
        <dbReference type="SAM" id="Phobius"/>
    </source>
</evidence>
<dbReference type="GO" id="GO:0009234">
    <property type="term" value="P:menaquinone biosynthetic process"/>
    <property type="evidence" value="ECO:0007669"/>
    <property type="project" value="UniProtKB-UniPathway"/>
</dbReference>
<comment type="caution">
    <text evidence="10">The sequence shown here is derived from an EMBL/GenBank/DDBJ whole genome shotgun (WGS) entry which is preliminary data.</text>
</comment>
<name>A0A2N7UMI0_9GAMM</name>
<dbReference type="InterPro" id="IPR026046">
    <property type="entry name" value="UBIAD1"/>
</dbReference>
<evidence type="ECO:0000256" key="3">
    <source>
        <dbReference type="ARBA" id="ARBA00022428"/>
    </source>
</evidence>
<evidence type="ECO:0000256" key="5">
    <source>
        <dbReference type="ARBA" id="ARBA00022679"/>
    </source>
</evidence>
<evidence type="ECO:0000256" key="2">
    <source>
        <dbReference type="ARBA" id="ARBA00004863"/>
    </source>
</evidence>
<keyword evidence="5 10" id="KW-0808">Transferase</keyword>
<keyword evidence="4" id="KW-1003">Cell membrane</keyword>
<dbReference type="GO" id="GO:0004659">
    <property type="term" value="F:prenyltransferase activity"/>
    <property type="evidence" value="ECO:0007669"/>
    <property type="project" value="InterPro"/>
</dbReference>
<feature type="transmembrane region" description="Helical" evidence="9">
    <location>
        <begin position="26"/>
        <end position="42"/>
    </location>
</feature>
<evidence type="ECO:0000313" key="11">
    <source>
        <dbReference type="Proteomes" id="UP000235547"/>
    </source>
</evidence>
<feature type="transmembrane region" description="Helical" evidence="9">
    <location>
        <begin position="184"/>
        <end position="206"/>
    </location>
</feature>
<dbReference type="EMBL" id="PNRG01000008">
    <property type="protein sequence ID" value="PMR81612.1"/>
    <property type="molecule type" value="Genomic_DNA"/>
</dbReference>
<dbReference type="GO" id="GO:0042371">
    <property type="term" value="P:vitamin K biosynthetic process"/>
    <property type="evidence" value="ECO:0007669"/>
    <property type="project" value="TreeGrafter"/>
</dbReference>
<evidence type="ECO:0000256" key="6">
    <source>
        <dbReference type="ARBA" id="ARBA00022692"/>
    </source>
</evidence>
<feature type="transmembrane region" description="Helical" evidence="9">
    <location>
        <begin position="283"/>
        <end position="306"/>
    </location>
</feature>
<accession>A0A2N7UMI0</accession>
<dbReference type="GO" id="GO:0016020">
    <property type="term" value="C:membrane"/>
    <property type="evidence" value="ECO:0007669"/>
    <property type="project" value="UniProtKB-SubCell"/>
</dbReference>
<gene>
    <name evidence="10" type="ORF">C1H70_04230</name>
</gene>
<organism evidence="10 11">
    <name type="scientific">Halomonas urumqiensis</name>
    <dbReference type="NCBI Taxonomy" id="1684789"/>
    <lineage>
        <taxon>Bacteria</taxon>
        <taxon>Pseudomonadati</taxon>
        <taxon>Pseudomonadota</taxon>
        <taxon>Gammaproteobacteria</taxon>
        <taxon>Oceanospirillales</taxon>
        <taxon>Halomonadaceae</taxon>
        <taxon>Halomonas</taxon>
    </lineage>
</organism>
<dbReference type="OrthoDB" id="3344514at2"/>
<reference evidence="10 11" key="1">
    <citation type="submission" date="2018-01" db="EMBL/GenBank/DDBJ databases">
        <title>Halomonas endophytica sp. nov., isolated from storage liquid in the stems of Populus euphratica.</title>
        <authorList>
            <person name="Chen C."/>
        </authorList>
    </citation>
    <scope>NUCLEOTIDE SEQUENCE [LARGE SCALE GENOMIC DNA]</scope>
    <source>
        <strain evidence="10 11">BZ-SZ-XJ27</strain>
    </source>
</reference>
<keyword evidence="8 9" id="KW-0472">Membrane</keyword>
<feature type="transmembrane region" description="Helical" evidence="9">
    <location>
        <begin position="106"/>
        <end position="126"/>
    </location>
</feature>
<feature type="transmembrane region" description="Helical" evidence="9">
    <location>
        <begin position="48"/>
        <end position="70"/>
    </location>
</feature>
<keyword evidence="11" id="KW-1185">Reference proteome</keyword>
<dbReference type="Proteomes" id="UP000235547">
    <property type="component" value="Unassembled WGS sequence"/>
</dbReference>
<comment type="subcellular location">
    <subcellularLocation>
        <location evidence="1">Membrane</location>
        <topology evidence="1">Multi-pass membrane protein</topology>
    </subcellularLocation>
</comment>
<evidence type="ECO:0000256" key="8">
    <source>
        <dbReference type="ARBA" id="ARBA00023136"/>
    </source>
</evidence>
<keyword evidence="3" id="KW-0474">Menaquinone biosynthesis</keyword>
<comment type="pathway">
    <text evidence="2">Quinol/quinone metabolism; menaquinone biosynthesis.</text>
</comment>
<dbReference type="InterPro" id="IPR000537">
    <property type="entry name" value="UbiA_prenyltransferase"/>
</dbReference>
<evidence type="ECO:0000256" key="4">
    <source>
        <dbReference type="ARBA" id="ARBA00022475"/>
    </source>
</evidence>
<dbReference type="CDD" id="cd13962">
    <property type="entry name" value="PT_UbiA_UBIAD1"/>
    <property type="match status" value="1"/>
</dbReference>
<protein>
    <submittedName>
        <fullName evidence="10">Prenyltransferase</fullName>
    </submittedName>
</protein>
<evidence type="ECO:0000256" key="1">
    <source>
        <dbReference type="ARBA" id="ARBA00004141"/>
    </source>
</evidence>
<feature type="transmembrane region" description="Helical" evidence="9">
    <location>
        <begin position="227"/>
        <end position="248"/>
    </location>
</feature>
<dbReference type="PANTHER" id="PTHR13929">
    <property type="entry name" value="1,4-DIHYDROXY-2-NAPHTHOATE OCTAPRENYLTRANSFERASE"/>
    <property type="match status" value="1"/>
</dbReference>
<keyword evidence="6 9" id="KW-0812">Transmembrane</keyword>
<keyword evidence="7 9" id="KW-1133">Transmembrane helix</keyword>
<feature type="transmembrane region" description="Helical" evidence="9">
    <location>
        <begin position="132"/>
        <end position="149"/>
    </location>
</feature>
<feature type="transmembrane region" description="Helical" evidence="9">
    <location>
        <begin position="156"/>
        <end position="178"/>
    </location>
</feature>